<comment type="caution">
    <text evidence="2">The sequence shown here is derived from an EMBL/GenBank/DDBJ whole genome shotgun (WGS) entry which is preliminary data.</text>
</comment>
<evidence type="ECO:0000313" key="3">
    <source>
        <dbReference type="Proteomes" id="UP000289152"/>
    </source>
</evidence>
<organism evidence="2 3">
    <name type="scientific">Tremella mesenterica</name>
    <name type="common">Jelly fungus</name>
    <dbReference type="NCBI Taxonomy" id="5217"/>
    <lineage>
        <taxon>Eukaryota</taxon>
        <taxon>Fungi</taxon>
        <taxon>Dikarya</taxon>
        <taxon>Basidiomycota</taxon>
        <taxon>Agaricomycotina</taxon>
        <taxon>Tremellomycetes</taxon>
        <taxon>Tremellales</taxon>
        <taxon>Tremellaceae</taxon>
        <taxon>Tremella</taxon>
    </lineage>
</organism>
<proteinExistence type="predicted"/>
<feature type="compositionally biased region" description="Acidic residues" evidence="1">
    <location>
        <begin position="313"/>
        <end position="331"/>
    </location>
</feature>
<evidence type="ECO:0000313" key="2">
    <source>
        <dbReference type="EMBL" id="RXK37839.1"/>
    </source>
</evidence>
<feature type="region of interest" description="Disordered" evidence="1">
    <location>
        <begin position="311"/>
        <end position="375"/>
    </location>
</feature>
<dbReference type="Proteomes" id="UP000289152">
    <property type="component" value="Unassembled WGS sequence"/>
</dbReference>
<dbReference type="AlphaFoldDB" id="A0A4Q1BJF6"/>
<reference evidence="2 3" key="1">
    <citation type="submission" date="2016-06" db="EMBL/GenBank/DDBJ databases">
        <title>Evolution of pathogenesis and genome organization in the Tremellales.</title>
        <authorList>
            <person name="Cuomo C."/>
            <person name="Litvintseva A."/>
            <person name="Heitman J."/>
            <person name="Chen Y."/>
            <person name="Sun S."/>
            <person name="Springer D."/>
            <person name="Dromer F."/>
            <person name="Young S."/>
            <person name="Zeng Q."/>
            <person name="Chapman S."/>
            <person name="Gujja S."/>
            <person name="Saif S."/>
            <person name="Birren B."/>
        </authorList>
    </citation>
    <scope>NUCLEOTIDE SEQUENCE [LARGE SCALE GENOMIC DNA]</scope>
    <source>
        <strain evidence="2 3">ATCC 28783</strain>
    </source>
</reference>
<sequence>MDPPGKRFWETRDLRRLFWSFVDPSASSHASLLLISKYSFDEALAVTYHDLSDRKYDDFARCVADEERRKMYLSAVRIVRDAHFERDEDITYIRTDIDQVISRYPNFTTTDCGTDSPRLLRTINSDGSIKYLFKESFGGSILYLNEDIDIPLGLPDYVEHGGLDSQIVEKAMFEDHEMDTNESDLFDIWRKKEGLMKYWPMEKIEIEFGVNLDNLAEHLERLKENQPDALPNKLQTLVEENYTMSNLKRIMKIASECFEEIILRNSDGMRVNISIEEILNSNNSFWGKGRKLKKICLAVAVQPPSYRIPPKEEEIEIESDDISQDEQEGEEGGGTPGLPLDLHELTFTLDGYPDNPKPSSTHHHNTRWQDWKNFSPPKINLPPMDELADKMLRIGGPFCTYRIEIPPNHELDTVEFHADPSVAWHSSVTLTQLFTSLLQKQVRAILDRGHEVNPTQTGQVGWRKLEKGGK</sequence>
<protein>
    <submittedName>
        <fullName evidence="2">Uncharacterized protein</fullName>
    </submittedName>
</protein>
<dbReference type="InParanoid" id="A0A4Q1BJF6"/>
<dbReference type="EMBL" id="SDIL01000058">
    <property type="protein sequence ID" value="RXK37839.1"/>
    <property type="molecule type" value="Genomic_DNA"/>
</dbReference>
<evidence type="ECO:0000256" key="1">
    <source>
        <dbReference type="SAM" id="MobiDB-lite"/>
    </source>
</evidence>
<accession>A0A4Q1BJF6</accession>
<gene>
    <name evidence="2" type="ORF">M231_04837</name>
</gene>
<keyword evidence="3" id="KW-1185">Reference proteome</keyword>
<name>A0A4Q1BJF6_TREME</name>